<dbReference type="AlphaFoldDB" id="A0A8H6PDW1"/>
<dbReference type="OrthoDB" id="1077582at2759"/>
<keyword evidence="5" id="KW-0663">Pyridoxal phosphate</keyword>
<dbReference type="PANTHER" id="PTHR43795">
    <property type="entry name" value="BIFUNCTIONAL ASPARTATE AMINOTRANSFERASE AND GLUTAMATE/ASPARTATE-PREPHENATE AMINOTRANSFERASE-RELATED"/>
    <property type="match status" value="1"/>
</dbReference>
<dbReference type="InterPro" id="IPR050478">
    <property type="entry name" value="Ethylene_sulfur-biosynth"/>
</dbReference>
<dbReference type="GO" id="GO:0006520">
    <property type="term" value="P:amino acid metabolic process"/>
    <property type="evidence" value="ECO:0007669"/>
    <property type="project" value="TreeGrafter"/>
</dbReference>
<dbReference type="PRINTS" id="PR00753">
    <property type="entry name" value="ACCSYNTHASE"/>
</dbReference>
<dbReference type="Gene3D" id="3.40.640.10">
    <property type="entry name" value="Type I PLP-dependent aspartate aminotransferase-like (Major domain)"/>
    <property type="match status" value="1"/>
</dbReference>
<dbReference type="InterPro" id="IPR015421">
    <property type="entry name" value="PyrdxlP-dep_Trfase_major"/>
</dbReference>
<evidence type="ECO:0000256" key="6">
    <source>
        <dbReference type="SAM" id="MobiDB-lite"/>
    </source>
</evidence>
<evidence type="ECO:0000256" key="1">
    <source>
        <dbReference type="ARBA" id="ARBA00001933"/>
    </source>
</evidence>
<evidence type="ECO:0000313" key="8">
    <source>
        <dbReference type="EMBL" id="KAF7128641.1"/>
    </source>
</evidence>
<dbReference type="GO" id="GO:0008483">
    <property type="term" value="F:transaminase activity"/>
    <property type="evidence" value="ECO:0007669"/>
    <property type="project" value="UniProtKB-KW"/>
</dbReference>
<feature type="region of interest" description="Disordered" evidence="6">
    <location>
        <begin position="431"/>
        <end position="464"/>
    </location>
</feature>
<reference evidence="8" key="1">
    <citation type="submission" date="2020-06" db="EMBL/GenBank/DDBJ databases">
        <title>Draft genome sequences of strains closely related to Aspergillus parafelis and Aspergillus hiratsukae.</title>
        <authorList>
            <person name="Dos Santos R.A.C."/>
            <person name="Rivero-Menendez O."/>
            <person name="Steenwyk J.L."/>
            <person name="Mead M.E."/>
            <person name="Goldman G.H."/>
            <person name="Alastruey-Izquierdo A."/>
            <person name="Rokas A."/>
        </authorList>
    </citation>
    <scope>NUCLEOTIDE SEQUENCE</scope>
    <source>
        <strain evidence="8">CNM-CM5793</strain>
    </source>
</reference>
<feature type="domain" description="Aminotransferase class I/classII large" evidence="7">
    <location>
        <begin position="76"/>
        <end position="413"/>
    </location>
</feature>
<keyword evidence="3" id="KW-0032">Aminotransferase</keyword>
<protein>
    <recommendedName>
        <fullName evidence="7">Aminotransferase class I/classII large domain-containing protein</fullName>
    </recommendedName>
</protein>
<dbReference type="EMBL" id="JACBAD010001911">
    <property type="protein sequence ID" value="KAF7128641.1"/>
    <property type="molecule type" value="Genomic_DNA"/>
</dbReference>
<organism evidence="8 9">
    <name type="scientific">Aspergillus hiratsukae</name>
    <dbReference type="NCBI Taxonomy" id="1194566"/>
    <lineage>
        <taxon>Eukaryota</taxon>
        <taxon>Fungi</taxon>
        <taxon>Dikarya</taxon>
        <taxon>Ascomycota</taxon>
        <taxon>Pezizomycotina</taxon>
        <taxon>Eurotiomycetes</taxon>
        <taxon>Eurotiomycetidae</taxon>
        <taxon>Eurotiales</taxon>
        <taxon>Aspergillaceae</taxon>
        <taxon>Aspergillus</taxon>
        <taxon>Aspergillus subgen. Fumigati</taxon>
    </lineage>
</organism>
<dbReference type="InterPro" id="IPR015422">
    <property type="entry name" value="PyrdxlP-dep_Trfase_small"/>
</dbReference>
<sequence length="483" mass="53780">MDSQFLLSRRAQATTEALEQFGFRAVQNAFAPRVDGQTILDLSVAENWCIRSEIISLFQDAVLTGLNDRLLSYSNSYFGDTELIEALASFFNQYFRPCRPVETAHVAIGPGSSACLDALMHHICDPGEGVLVPAPFWNGFDFHFTIRARVQLIEAHVATLHNWTDPDGLITALTRAFDKSPCRIRALVITNPGNPLGECYSQETLRRCAQFCQQRNLQLVCDELYALSCFRHDILKPNSFHSILSMDLESCGVDASRIHTVWSLSKDFGCSGLRMGCIVSQANPTLLLGLRLPMSSQVSSLTALCTTSLLTSAKLPQLIQFNSERLLDCYRLLTDFLDSRRIEYVPATAGLFVFARLMPTAKSWDDEAKLKQSLQKKGLLVSPGKLYHLTSGQKGWFRLTFAIPKDQLTEAVAILARCVYMRRRLLSTPSKRKRQSARLAKRKHSEVEDNMELGAPDQVSNGGDADIFISVTDKGRANSLDGA</sequence>
<dbReference type="InterPro" id="IPR004839">
    <property type="entry name" value="Aminotransferase_I/II_large"/>
</dbReference>
<comment type="similarity">
    <text evidence="2">Belongs to the class-I pyridoxal-phosphate-dependent aminotransferase family.</text>
</comment>
<dbReference type="Pfam" id="PF00155">
    <property type="entry name" value="Aminotran_1_2"/>
    <property type="match status" value="1"/>
</dbReference>
<feature type="compositionally biased region" description="Basic residues" evidence="6">
    <location>
        <begin position="431"/>
        <end position="444"/>
    </location>
</feature>
<dbReference type="CDD" id="cd00609">
    <property type="entry name" value="AAT_like"/>
    <property type="match status" value="1"/>
</dbReference>
<dbReference type="Proteomes" id="UP000630445">
    <property type="component" value="Unassembled WGS sequence"/>
</dbReference>
<evidence type="ECO:0000256" key="2">
    <source>
        <dbReference type="ARBA" id="ARBA00007441"/>
    </source>
</evidence>
<accession>A0A8H6PDW1</accession>
<evidence type="ECO:0000259" key="7">
    <source>
        <dbReference type="Pfam" id="PF00155"/>
    </source>
</evidence>
<comment type="cofactor">
    <cofactor evidence="1">
        <name>pyridoxal 5'-phosphate</name>
        <dbReference type="ChEBI" id="CHEBI:597326"/>
    </cofactor>
</comment>
<dbReference type="SUPFAM" id="SSF53383">
    <property type="entry name" value="PLP-dependent transferases"/>
    <property type="match status" value="1"/>
</dbReference>
<evidence type="ECO:0000256" key="5">
    <source>
        <dbReference type="ARBA" id="ARBA00022898"/>
    </source>
</evidence>
<evidence type="ECO:0000256" key="3">
    <source>
        <dbReference type="ARBA" id="ARBA00022576"/>
    </source>
</evidence>
<name>A0A8H6PDW1_9EURO</name>
<dbReference type="PANTHER" id="PTHR43795:SF32">
    <property type="entry name" value="AMINOTRANSFERASE GLII-RELATED"/>
    <property type="match status" value="1"/>
</dbReference>
<keyword evidence="4" id="KW-0808">Transferase</keyword>
<dbReference type="GO" id="GO:0030170">
    <property type="term" value="F:pyridoxal phosphate binding"/>
    <property type="evidence" value="ECO:0007669"/>
    <property type="project" value="InterPro"/>
</dbReference>
<comment type="caution">
    <text evidence="8">The sequence shown here is derived from an EMBL/GenBank/DDBJ whole genome shotgun (WGS) entry which is preliminary data.</text>
</comment>
<dbReference type="Gene3D" id="3.90.1150.10">
    <property type="entry name" value="Aspartate Aminotransferase, domain 1"/>
    <property type="match status" value="1"/>
</dbReference>
<gene>
    <name evidence="8" type="ORF">CNMCM5793_003492</name>
</gene>
<proteinExistence type="inferred from homology"/>
<dbReference type="InterPro" id="IPR015424">
    <property type="entry name" value="PyrdxlP-dep_Trfase"/>
</dbReference>
<evidence type="ECO:0000256" key="4">
    <source>
        <dbReference type="ARBA" id="ARBA00022679"/>
    </source>
</evidence>
<evidence type="ECO:0000313" key="9">
    <source>
        <dbReference type="Proteomes" id="UP000630445"/>
    </source>
</evidence>
<keyword evidence="9" id="KW-1185">Reference proteome</keyword>